<gene>
    <name evidence="1" type="ORF">g.89450</name>
</gene>
<accession>A0A146M5E1</accession>
<feature type="non-terminal residue" evidence="1">
    <location>
        <position position="105"/>
    </location>
</feature>
<protein>
    <submittedName>
        <fullName evidence="1">Uncharacterized protein</fullName>
    </submittedName>
</protein>
<sequence>MEPHREEIFNRATWLILYLFSINSIHYDHGLSFSELLHMEILEFVCSFLPIVFRAKLMTPYTSLLYAIKPHREEIHLVALSAQFLPHDVPIPFYKYYVDSESVRP</sequence>
<organism evidence="1">
    <name type="scientific">Lygus hesperus</name>
    <name type="common">Western plant bug</name>
    <dbReference type="NCBI Taxonomy" id="30085"/>
    <lineage>
        <taxon>Eukaryota</taxon>
        <taxon>Metazoa</taxon>
        <taxon>Ecdysozoa</taxon>
        <taxon>Arthropoda</taxon>
        <taxon>Hexapoda</taxon>
        <taxon>Insecta</taxon>
        <taxon>Pterygota</taxon>
        <taxon>Neoptera</taxon>
        <taxon>Paraneoptera</taxon>
        <taxon>Hemiptera</taxon>
        <taxon>Heteroptera</taxon>
        <taxon>Panheteroptera</taxon>
        <taxon>Cimicomorpha</taxon>
        <taxon>Miridae</taxon>
        <taxon>Mirini</taxon>
        <taxon>Lygus</taxon>
    </lineage>
</organism>
<proteinExistence type="predicted"/>
<evidence type="ECO:0000313" key="1">
    <source>
        <dbReference type="EMBL" id="JAQ14964.1"/>
    </source>
</evidence>
<name>A0A146M5E1_LYGHE</name>
<dbReference type="AlphaFoldDB" id="A0A146M5E1"/>
<reference evidence="1" key="1">
    <citation type="journal article" date="2016" name="Gigascience">
        <title>De novo construction of an expanded transcriptome assembly for the western tarnished plant bug, Lygus hesperus.</title>
        <authorList>
            <person name="Tassone E.E."/>
            <person name="Geib S.M."/>
            <person name="Hall B."/>
            <person name="Fabrick J.A."/>
            <person name="Brent C.S."/>
            <person name="Hull J.J."/>
        </authorList>
    </citation>
    <scope>NUCLEOTIDE SEQUENCE</scope>
</reference>
<dbReference type="EMBL" id="GDHC01003665">
    <property type="protein sequence ID" value="JAQ14964.1"/>
    <property type="molecule type" value="Transcribed_RNA"/>
</dbReference>